<dbReference type="Proteomes" id="UP000064525">
    <property type="component" value="Chromosome I"/>
</dbReference>
<organism evidence="1 2">
    <name type="scientific">Helicobacter typhlonius</name>
    <dbReference type="NCBI Taxonomy" id="76936"/>
    <lineage>
        <taxon>Bacteria</taxon>
        <taxon>Pseudomonadati</taxon>
        <taxon>Campylobacterota</taxon>
        <taxon>Epsilonproteobacteria</taxon>
        <taxon>Campylobacterales</taxon>
        <taxon>Helicobacteraceae</taxon>
        <taxon>Helicobacter</taxon>
    </lineage>
</organism>
<dbReference type="PATRIC" id="fig|76936.10.peg.1824"/>
<sequence>MLGGAKSQDVVIRARKSNVLKLQNEEYFTDKPKRFAGVR</sequence>
<accession>A0A0S4PXI9</accession>
<proteinExistence type="predicted"/>
<name>A0A0S4PXI9_9HELI</name>
<evidence type="ECO:0000313" key="2">
    <source>
        <dbReference type="Proteomes" id="UP000064525"/>
    </source>
</evidence>
<dbReference type="EMBL" id="LN907858">
    <property type="protein sequence ID" value="CUU40753.1"/>
    <property type="molecule type" value="Genomic_DNA"/>
</dbReference>
<gene>
    <name evidence="1" type="ORF">BN2458_PEG1870</name>
</gene>
<protein>
    <submittedName>
        <fullName evidence="1">Uncharacterized protein</fullName>
    </submittedName>
</protein>
<evidence type="ECO:0000313" key="1">
    <source>
        <dbReference type="EMBL" id="CUU40753.1"/>
    </source>
</evidence>
<dbReference type="KEGG" id="hty:BN2458_PEG1870"/>
<reference evidence="2" key="1">
    <citation type="submission" date="2015-11" db="EMBL/GenBank/DDBJ databases">
        <authorList>
            <person name="Anvar S.Y."/>
        </authorList>
    </citation>
    <scope>NUCLEOTIDE SEQUENCE [LARGE SCALE GENOMIC DNA]</scope>
</reference>
<dbReference type="AlphaFoldDB" id="A0A0S4PXI9"/>